<dbReference type="AlphaFoldDB" id="A0AAJ0BXS7"/>
<dbReference type="GO" id="GO:0005739">
    <property type="term" value="C:mitochondrion"/>
    <property type="evidence" value="ECO:0007669"/>
    <property type="project" value="TreeGrafter"/>
</dbReference>
<evidence type="ECO:0000313" key="2">
    <source>
        <dbReference type="Proteomes" id="UP001244011"/>
    </source>
</evidence>
<dbReference type="Proteomes" id="UP001244011">
    <property type="component" value="Unassembled WGS sequence"/>
</dbReference>
<dbReference type="InterPro" id="IPR051035">
    <property type="entry name" value="Mito_inheritance_9"/>
</dbReference>
<dbReference type="RefSeq" id="XP_060281292.1">
    <property type="nucleotide sequence ID" value="XM_060426181.1"/>
</dbReference>
<dbReference type="EMBL" id="MU839017">
    <property type="protein sequence ID" value="KAK1765079.1"/>
    <property type="molecule type" value="Genomic_DNA"/>
</dbReference>
<evidence type="ECO:0000313" key="1">
    <source>
        <dbReference type="EMBL" id="KAK1765079.1"/>
    </source>
</evidence>
<dbReference type="GeneID" id="85309368"/>
<gene>
    <name evidence="1" type="ORF">QBC33DRAFT_517279</name>
</gene>
<proteinExistence type="predicted"/>
<dbReference type="PANTHER" id="PTHR36091">
    <property type="entry name" value="ALTERED INHERITANCE OF MITOCHONDRIA PROTEIN 9, MITOCHONDRIAL"/>
    <property type="match status" value="1"/>
</dbReference>
<keyword evidence="2" id="KW-1185">Reference proteome</keyword>
<name>A0AAJ0BXS7_9PEZI</name>
<protein>
    <recommendedName>
        <fullName evidence="3">Aminoglycoside phosphotransferase domain-containing protein</fullName>
    </recommendedName>
</protein>
<reference evidence="1" key="1">
    <citation type="submission" date="2023-06" db="EMBL/GenBank/DDBJ databases">
        <title>Genome-scale phylogeny and comparative genomics of the fungal order Sordariales.</title>
        <authorList>
            <consortium name="Lawrence Berkeley National Laboratory"/>
            <person name="Hensen N."/>
            <person name="Bonometti L."/>
            <person name="Westerberg I."/>
            <person name="Brannstrom I.O."/>
            <person name="Guillou S."/>
            <person name="Cros-Aarteil S."/>
            <person name="Calhoun S."/>
            <person name="Haridas S."/>
            <person name="Kuo A."/>
            <person name="Mondo S."/>
            <person name="Pangilinan J."/>
            <person name="Riley R."/>
            <person name="Labutti K."/>
            <person name="Andreopoulos B."/>
            <person name="Lipzen A."/>
            <person name="Chen C."/>
            <person name="Yanf M."/>
            <person name="Daum C."/>
            <person name="Ng V."/>
            <person name="Clum A."/>
            <person name="Steindorff A."/>
            <person name="Ohm R."/>
            <person name="Martin F."/>
            <person name="Silar P."/>
            <person name="Natvig D."/>
            <person name="Lalanne C."/>
            <person name="Gautier V."/>
            <person name="Ament-Velasquez S.L."/>
            <person name="Kruys A."/>
            <person name="Hutchinson M.I."/>
            <person name="Powell A.J."/>
            <person name="Barry K."/>
            <person name="Miller A.N."/>
            <person name="Grigoriev I.V."/>
            <person name="Debuchy R."/>
            <person name="Gladieux P."/>
            <person name="Thoren M.H."/>
            <person name="Johannesson H."/>
        </authorList>
    </citation>
    <scope>NUCLEOTIDE SEQUENCE</scope>
    <source>
        <strain evidence="1">8032-3</strain>
    </source>
</reference>
<dbReference type="InterPro" id="IPR011009">
    <property type="entry name" value="Kinase-like_dom_sf"/>
</dbReference>
<evidence type="ECO:0008006" key="3">
    <source>
        <dbReference type="Google" id="ProtNLM"/>
    </source>
</evidence>
<accession>A0AAJ0BXS7</accession>
<organism evidence="1 2">
    <name type="scientific">Phialemonium atrogriseum</name>
    <dbReference type="NCBI Taxonomy" id="1093897"/>
    <lineage>
        <taxon>Eukaryota</taxon>
        <taxon>Fungi</taxon>
        <taxon>Dikarya</taxon>
        <taxon>Ascomycota</taxon>
        <taxon>Pezizomycotina</taxon>
        <taxon>Sordariomycetes</taxon>
        <taxon>Sordariomycetidae</taxon>
        <taxon>Cephalothecales</taxon>
        <taxon>Cephalothecaceae</taxon>
        <taxon>Phialemonium</taxon>
    </lineage>
</organism>
<dbReference type="SUPFAM" id="SSF56112">
    <property type="entry name" value="Protein kinase-like (PK-like)"/>
    <property type="match status" value="1"/>
</dbReference>
<sequence length="382" mass="43344">MDFLRAHGLPIPKILGYSASADNSAGTEYIFLEFIRGMNLGDVWFDLSEADMAVVVRQLVELESKLFSITLPAGGSLYYTSDLDYTNVPLWYGRRSKLTVDRGPYLTPEMALVVGAKEIAFLQQFGQPLQPFQRTRHPDLQPNNIIISKSREIKISSIIDWQHTSILPLFLLVGIPQKLQNYDDPVSRSMAPPTLPNDFAELDETQQAKEMELFRRRRLHHHYVSETERQNKPHYAALTDPVGMLRRRLFRRAGDPWEGETLPLKADLIRAAGHWAAVAGHRRGPVPVSQPPPCPIAFGPEDVCVTMRLQEEQDEADGQMEVCRDLIGCGPEGWVPVEQYEEAMARCRALKADSLVKTSSEDERAEVLAHWPFDNMDEQDYM</sequence>
<dbReference type="PANTHER" id="PTHR36091:SF2">
    <property type="entry name" value="AMINOGLYCOSIDE PHOSPHOTRANSFERASE DOMAIN-CONTAINING PROTEIN"/>
    <property type="match status" value="1"/>
</dbReference>
<comment type="caution">
    <text evidence="1">The sequence shown here is derived from an EMBL/GenBank/DDBJ whole genome shotgun (WGS) entry which is preliminary data.</text>
</comment>